<sequence length="321" mass="33618">LSTNFPDPDLFEHNGTWFAFATNSAAGIVNSNMQLAGTGLGAANVQLATSTDLNNWTLHNPADDPLPTLGDWVANGTMKAEADPTVLVRRANVWAPDVLQRADGSFVLYYAAAAATVDPLHCVGAATSDELQGPYKPLSTPLACPTELGGAIDPASIIDADGTIYVAYKVDGNAKGNGGDCGNSIPPLHSTPILLQKMEKDGVTVSGTPTTILDRTDQDGPLVEAPGIIRSDDGVYFLFFSSGCTRLPSYDLKYATSQNIAGPYTRASEPLLKTGDMGLSAPGSASVRRNGSGWLMAFHARINTNVGGVRAMYIATLNLNG</sequence>
<dbReference type="EMBL" id="MU005771">
    <property type="protein sequence ID" value="KAF2708997.1"/>
    <property type="molecule type" value="Genomic_DNA"/>
</dbReference>
<proteinExistence type="inferred from homology"/>
<gene>
    <name evidence="6" type="ORF">K504DRAFT_344283</name>
</gene>
<dbReference type="PANTHER" id="PTHR42812">
    <property type="entry name" value="BETA-XYLOSIDASE"/>
    <property type="match status" value="1"/>
</dbReference>
<dbReference type="CDD" id="cd08999">
    <property type="entry name" value="GH43_ABN-like"/>
    <property type="match status" value="1"/>
</dbReference>
<accession>A0A6G1K9F6</accession>
<dbReference type="InterPro" id="IPR023296">
    <property type="entry name" value="Glyco_hydro_beta-prop_sf"/>
</dbReference>
<name>A0A6G1K9F6_9PLEO</name>
<evidence type="ECO:0000256" key="4">
    <source>
        <dbReference type="PIRSR" id="PIRSR606710-2"/>
    </source>
</evidence>
<dbReference type="InterPro" id="IPR006710">
    <property type="entry name" value="Glyco_hydro_43"/>
</dbReference>
<organism evidence="6 7">
    <name type="scientific">Pleomassaria siparia CBS 279.74</name>
    <dbReference type="NCBI Taxonomy" id="1314801"/>
    <lineage>
        <taxon>Eukaryota</taxon>
        <taxon>Fungi</taxon>
        <taxon>Dikarya</taxon>
        <taxon>Ascomycota</taxon>
        <taxon>Pezizomycotina</taxon>
        <taxon>Dothideomycetes</taxon>
        <taxon>Pleosporomycetidae</taxon>
        <taxon>Pleosporales</taxon>
        <taxon>Pleomassariaceae</taxon>
        <taxon>Pleomassaria</taxon>
    </lineage>
</organism>
<evidence type="ECO:0000256" key="5">
    <source>
        <dbReference type="RuleBase" id="RU361187"/>
    </source>
</evidence>
<evidence type="ECO:0000313" key="7">
    <source>
        <dbReference type="Proteomes" id="UP000799428"/>
    </source>
</evidence>
<feature type="non-terminal residue" evidence="6">
    <location>
        <position position="321"/>
    </location>
</feature>
<feature type="site" description="Important for catalytic activity, responsible for pKa modulation of the active site Glu and correct orientation of both the proton donor and substrate" evidence="4">
    <location>
        <position position="153"/>
    </location>
</feature>
<keyword evidence="2 5" id="KW-0378">Hydrolase</keyword>
<evidence type="ECO:0000256" key="2">
    <source>
        <dbReference type="ARBA" id="ARBA00022801"/>
    </source>
</evidence>
<dbReference type="GO" id="GO:0005975">
    <property type="term" value="P:carbohydrate metabolic process"/>
    <property type="evidence" value="ECO:0007669"/>
    <property type="project" value="InterPro"/>
</dbReference>
<keyword evidence="3 5" id="KW-0326">Glycosidase</keyword>
<dbReference type="Gene3D" id="2.115.10.20">
    <property type="entry name" value="Glycosyl hydrolase domain, family 43"/>
    <property type="match status" value="1"/>
</dbReference>
<dbReference type="OrthoDB" id="3879658at2759"/>
<dbReference type="PANTHER" id="PTHR42812:SF5">
    <property type="entry name" value="ENDO-ARABINASE"/>
    <property type="match status" value="1"/>
</dbReference>
<dbReference type="SUPFAM" id="SSF75005">
    <property type="entry name" value="Arabinanase/levansucrase/invertase"/>
    <property type="match status" value="1"/>
</dbReference>
<reference evidence="6" key="1">
    <citation type="journal article" date="2020" name="Stud. Mycol.">
        <title>101 Dothideomycetes genomes: a test case for predicting lifestyles and emergence of pathogens.</title>
        <authorList>
            <person name="Haridas S."/>
            <person name="Albert R."/>
            <person name="Binder M."/>
            <person name="Bloem J."/>
            <person name="Labutti K."/>
            <person name="Salamov A."/>
            <person name="Andreopoulos B."/>
            <person name="Baker S."/>
            <person name="Barry K."/>
            <person name="Bills G."/>
            <person name="Bluhm B."/>
            <person name="Cannon C."/>
            <person name="Castanera R."/>
            <person name="Culley D."/>
            <person name="Daum C."/>
            <person name="Ezra D."/>
            <person name="Gonzalez J."/>
            <person name="Henrissat B."/>
            <person name="Kuo A."/>
            <person name="Liang C."/>
            <person name="Lipzen A."/>
            <person name="Lutzoni F."/>
            <person name="Magnuson J."/>
            <person name="Mondo S."/>
            <person name="Nolan M."/>
            <person name="Ohm R."/>
            <person name="Pangilinan J."/>
            <person name="Park H.-J."/>
            <person name="Ramirez L."/>
            <person name="Alfaro M."/>
            <person name="Sun H."/>
            <person name="Tritt A."/>
            <person name="Yoshinaga Y."/>
            <person name="Zwiers L.-H."/>
            <person name="Turgeon B."/>
            <person name="Goodwin S."/>
            <person name="Spatafora J."/>
            <person name="Crous P."/>
            <person name="Grigoriev I."/>
        </authorList>
    </citation>
    <scope>NUCLEOTIDE SEQUENCE</scope>
    <source>
        <strain evidence="6">CBS 279.74</strain>
    </source>
</reference>
<dbReference type="AlphaFoldDB" id="A0A6G1K9F6"/>
<keyword evidence="7" id="KW-1185">Reference proteome</keyword>
<feature type="non-terminal residue" evidence="6">
    <location>
        <position position="1"/>
    </location>
</feature>
<evidence type="ECO:0000256" key="1">
    <source>
        <dbReference type="ARBA" id="ARBA00009865"/>
    </source>
</evidence>
<dbReference type="GO" id="GO:0004553">
    <property type="term" value="F:hydrolase activity, hydrolyzing O-glycosyl compounds"/>
    <property type="evidence" value="ECO:0007669"/>
    <property type="project" value="InterPro"/>
</dbReference>
<evidence type="ECO:0000313" key="6">
    <source>
        <dbReference type="EMBL" id="KAF2708997.1"/>
    </source>
</evidence>
<evidence type="ECO:0000256" key="3">
    <source>
        <dbReference type="ARBA" id="ARBA00023295"/>
    </source>
</evidence>
<dbReference type="Pfam" id="PF04616">
    <property type="entry name" value="Glyco_hydro_43"/>
    <property type="match status" value="1"/>
</dbReference>
<dbReference type="Proteomes" id="UP000799428">
    <property type="component" value="Unassembled WGS sequence"/>
</dbReference>
<comment type="similarity">
    <text evidence="1 5">Belongs to the glycosyl hydrolase 43 family.</text>
</comment>
<protein>
    <submittedName>
        <fullName evidence="6">Glycoside hydrolase family 43 protein</fullName>
    </submittedName>
</protein>
<dbReference type="InterPro" id="IPR051795">
    <property type="entry name" value="Glycosyl_Hydrlase_43"/>
</dbReference>